<keyword evidence="12" id="KW-0406">Ion transport</keyword>
<comment type="caution">
    <text evidence="17">The sequence shown here is derived from an EMBL/GenBank/DDBJ whole genome shotgun (WGS) entry which is preliminary data.</text>
</comment>
<evidence type="ECO:0000256" key="15">
    <source>
        <dbReference type="RuleBase" id="RU362081"/>
    </source>
</evidence>
<keyword evidence="18" id="KW-1185">Reference proteome</keyword>
<dbReference type="InterPro" id="IPR006122">
    <property type="entry name" value="HMA_Cu_ion-bd"/>
</dbReference>
<evidence type="ECO:0000256" key="14">
    <source>
        <dbReference type="ARBA" id="ARBA00080126"/>
    </source>
</evidence>
<accession>A0A9N8VB67</accession>
<dbReference type="SUPFAM" id="SSF55008">
    <property type="entry name" value="HMA, heavy metal-associated domain"/>
    <property type="match status" value="5"/>
</dbReference>
<feature type="domain" description="HMA" evidence="16">
    <location>
        <begin position="386"/>
        <end position="452"/>
    </location>
</feature>
<dbReference type="AlphaFoldDB" id="A0A9N8VB67"/>
<reference evidence="17" key="1">
    <citation type="submission" date="2021-06" db="EMBL/GenBank/DDBJ databases">
        <authorList>
            <person name="Kallberg Y."/>
            <person name="Tangrot J."/>
            <person name="Rosling A."/>
        </authorList>
    </citation>
    <scope>NUCLEOTIDE SEQUENCE</scope>
    <source>
        <strain evidence="17">AZ414A</strain>
    </source>
</reference>
<dbReference type="Gene3D" id="3.40.1110.10">
    <property type="entry name" value="Calcium-transporting ATPase, cytoplasmic domain N"/>
    <property type="match status" value="1"/>
</dbReference>
<dbReference type="PANTHER" id="PTHR46594">
    <property type="entry name" value="P-TYPE CATION-TRANSPORTING ATPASE"/>
    <property type="match status" value="1"/>
</dbReference>
<dbReference type="InterPro" id="IPR018303">
    <property type="entry name" value="ATPase_P-typ_P_site"/>
</dbReference>
<dbReference type="GO" id="GO:0005507">
    <property type="term" value="F:copper ion binding"/>
    <property type="evidence" value="ECO:0007669"/>
    <property type="project" value="InterPro"/>
</dbReference>
<dbReference type="InterPro" id="IPR027256">
    <property type="entry name" value="P-typ_ATPase_IB"/>
</dbReference>
<dbReference type="Gene3D" id="3.40.50.1000">
    <property type="entry name" value="HAD superfamily/HAD-like"/>
    <property type="match status" value="1"/>
</dbReference>
<feature type="transmembrane region" description="Helical" evidence="15">
    <location>
        <begin position="583"/>
        <end position="601"/>
    </location>
</feature>
<feature type="transmembrane region" description="Helical" evidence="15">
    <location>
        <begin position="512"/>
        <end position="531"/>
    </location>
</feature>
<protein>
    <recommendedName>
        <fullName evidence="2">P-type Cu(+) transporter</fullName>
        <ecNumber evidence="2">7.2.2.8</ecNumber>
    </recommendedName>
    <alternativeName>
        <fullName evidence="14">Cu(2+)-ATPase</fullName>
    </alternativeName>
</protein>
<sequence length="1227" mass="132402">MTDVHIRAANIIEDLSGGQDIIQENFSGPIVTNNHNASSSSVVVVIPVRGMTCQSCVSSVTNVLSILAGVSNVVVSLEKAEANVTYDASKVSKARIIETIEKAGFKTSPEKKQNPDIPSSNLSITLPIKGMSCMSCVNSITKALSSTPGIINVIVSLQDNNALIEYNSAIISQDKIVECIKNAGFTVPLDLNDDEAIKSITLPVKGMSCNSCVNKITNALKSISGIKNVVVNLIDENALVEYDDKLIDENQIIEAIKKCGFKVPVTSSDSCQKEPLITEFAAFTDITLKGLPEELYPLENIKSDQFEFEKIKTIQIQISGMTCASCVNNIEKHLKVVPGISSITVSLLSEKATVKYDPDILDEFKIAGMIDDIGFIATPIKQKREDTVELQIFGMQDPSNADVIEMELSKVSGILSVSVNYDTSAMTVQFDKEVLGVRDIVNCIEDFGVNALINDNSKKNQLESLARTKDITEWRSAFRKSLMFAIPVFLISMVFPQFWWGSALVDIELIHGLYSGDLISLILTIPVQFGIGQRFYITSYKSLKHKGATMDVLIVLGTTSAFVFSCCSMLFALCSPDNGKPSVFFDTSTMLITFVSLGRYLENLAKGKTSVALSKLMSLTPSNAVIYIKDPKTGDIIEEKKIPTELIQMGDIVKIVPGNKIPADGIVTSGSSTVDESMVTGEVNPVNKKLGDLVIGGTVNGLGSFEMEVSRSGNDTALSQIVKLVEESQSSKAPIQEFADKVAGYFVPVVILLGILTFFGWMFLTQIMNPLPDVFKDGSYFMVCLKLCISVIVVACPCALGLSTPTAVMVGTGVGAQNGILIKGGVPLEAGHKISKVVFDKTGTLTKGLLEVSHFEITKNSLDLNKEIFFTIIGAAESLSEHPLGRAIYNYSKNLMEVETISAQVNDFEAYSGLGVKCTVILNTNSNPSTSTTNVDSKHYDVLIGNAQFLSKNVSVPESAIVIKETQERLGRTTVLVSMNNEFIGSVFLSDAIKPESKITVGALNCMGISVAMVTGDQLLTAQAIAAQCGITEIHAGVSPKGKMQIIQSLQFEGKRNVVAMVGDGVNDSPALAAADVGIALCSGTDIAIEAADVILMRPDITDVVAAIDLSRTTFYRIRLNFIWACLYNVVGIPLAMGIFLPWGYHLHPMMAGAAMACSSVSVVCSSLLLRWWRKPIWIDNGDGGVERIKDNYGFFNSIWATVKQGPSMSRSGAGQGYRRLAAEEDI</sequence>
<dbReference type="PRINTS" id="PR00119">
    <property type="entry name" value="CATATPASE"/>
</dbReference>
<dbReference type="InterPro" id="IPR017969">
    <property type="entry name" value="Heavy-metal-associated_CS"/>
</dbReference>
<dbReference type="PRINTS" id="PR00942">
    <property type="entry name" value="CUATPASEI"/>
</dbReference>
<dbReference type="InterPro" id="IPR023298">
    <property type="entry name" value="ATPase_P-typ_TM_dom_sf"/>
</dbReference>
<keyword evidence="5 15" id="KW-0479">Metal-binding</keyword>
<dbReference type="InterPro" id="IPR059000">
    <property type="entry name" value="ATPase_P-type_domA"/>
</dbReference>
<dbReference type="GO" id="GO:0016020">
    <property type="term" value="C:membrane"/>
    <property type="evidence" value="ECO:0007669"/>
    <property type="project" value="UniProtKB-SubCell"/>
</dbReference>
<dbReference type="EMBL" id="CAJVPK010000104">
    <property type="protein sequence ID" value="CAG8449526.1"/>
    <property type="molecule type" value="Genomic_DNA"/>
</dbReference>
<feature type="transmembrane region" description="Helical" evidence="15">
    <location>
        <begin position="1122"/>
        <end position="1145"/>
    </location>
</feature>
<dbReference type="Gene3D" id="3.30.70.100">
    <property type="match status" value="5"/>
</dbReference>
<dbReference type="CDD" id="cd00371">
    <property type="entry name" value="HMA"/>
    <property type="match status" value="4"/>
</dbReference>
<feature type="transmembrane region" description="Helical" evidence="15">
    <location>
        <begin position="779"/>
        <end position="802"/>
    </location>
</feature>
<dbReference type="FunFam" id="3.30.70.100:FF:000001">
    <property type="entry name" value="ATPase copper transporting beta"/>
    <property type="match status" value="3"/>
</dbReference>
<feature type="transmembrane region" description="Helical" evidence="15">
    <location>
        <begin position="1151"/>
        <end position="1170"/>
    </location>
</feature>
<evidence type="ECO:0000256" key="9">
    <source>
        <dbReference type="ARBA" id="ARBA00022967"/>
    </source>
</evidence>
<dbReference type="GO" id="GO:0005524">
    <property type="term" value="F:ATP binding"/>
    <property type="evidence" value="ECO:0007669"/>
    <property type="project" value="UniProtKB-UniRule"/>
</dbReference>
<keyword evidence="4 15" id="KW-0812">Transmembrane</keyword>
<gene>
    <name evidence="17" type="ORF">DEBURN_LOCUS2034</name>
</gene>
<dbReference type="SFLD" id="SFLDG00002">
    <property type="entry name" value="C1.7:_P-type_atpase_like"/>
    <property type="match status" value="1"/>
</dbReference>
<keyword evidence="3" id="KW-0813">Transport</keyword>
<feature type="domain" description="HMA" evidence="16">
    <location>
        <begin position="312"/>
        <end position="378"/>
    </location>
</feature>
<evidence type="ECO:0000256" key="1">
    <source>
        <dbReference type="ARBA" id="ARBA00004370"/>
    </source>
</evidence>
<evidence type="ECO:0000256" key="11">
    <source>
        <dbReference type="ARBA" id="ARBA00023008"/>
    </source>
</evidence>
<feature type="transmembrane region" description="Helical" evidence="15">
    <location>
        <begin position="552"/>
        <end position="571"/>
    </location>
</feature>
<dbReference type="Pfam" id="PF00702">
    <property type="entry name" value="Hydrolase"/>
    <property type="match status" value="1"/>
</dbReference>
<dbReference type="PROSITE" id="PS01047">
    <property type="entry name" value="HMA_1"/>
    <property type="match status" value="4"/>
</dbReference>
<dbReference type="PROSITE" id="PS01229">
    <property type="entry name" value="COF_2"/>
    <property type="match status" value="1"/>
</dbReference>
<dbReference type="PROSITE" id="PS50846">
    <property type="entry name" value="HMA_2"/>
    <property type="match status" value="5"/>
</dbReference>
<evidence type="ECO:0000256" key="10">
    <source>
        <dbReference type="ARBA" id="ARBA00022989"/>
    </source>
</evidence>
<dbReference type="InterPro" id="IPR023214">
    <property type="entry name" value="HAD_sf"/>
</dbReference>
<dbReference type="EC" id="7.2.2.8" evidence="2"/>
<dbReference type="SUPFAM" id="SSF81653">
    <property type="entry name" value="Calcium ATPase, transduction domain A"/>
    <property type="match status" value="1"/>
</dbReference>
<evidence type="ECO:0000256" key="3">
    <source>
        <dbReference type="ARBA" id="ARBA00022448"/>
    </source>
</evidence>
<dbReference type="GO" id="GO:0140581">
    <property type="term" value="F:P-type monovalent copper transporter activity"/>
    <property type="evidence" value="ECO:0007669"/>
    <property type="project" value="UniProtKB-EC"/>
</dbReference>
<comment type="similarity">
    <text evidence="15">Belongs to the cation transport ATPase (P-type) (TC 3.A.3) family. Type IB subfamily.</text>
</comment>
<dbReference type="InterPro" id="IPR001757">
    <property type="entry name" value="P_typ_ATPase"/>
</dbReference>
<comment type="subcellular location">
    <subcellularLocation>
        <location evidence="1 15">Membrane</location>
    </subcellularLocation>
</comment>
<evidence type="ECO:0000256" key="4">
    <source>
        <dbReference type="ARBA" id="ARBA00022692"/>
    </source>
</evidence>
<evidence type="ECO:0000313" key="17">
    <source>
        <dbReference type="EMBL" id="CAG8449526.1"/>
    </source>
</evidence>
<dbReference type="Proteomes" id="UP000789706">
    <property type="component" value="Unassembled WGS sequence"/>
</dbReference>
<evidence type="ECO:0000256" key="6">
    <source>
        <dbReference type="ARBA" id="ARBA00022737"/>
    </source>
</evidence>
<dbReference type="GO" id="GO:0016887">
    <property type="term" value="F:ATP hydrolysis activity"/>
    <property type="evidence" value="ECO:0007669"/>
    <property type="project" value="InterPro"/>
</dbReference>
<dbReference type="OrthoDB" id="432719at2759"/>
<evidence type="ECO:0000256" key="2">
    <source>
        <dbReference type="ARBA" id="ARBA00012517"/>
    </source>
</evidence>
<dbReference type="PROSITE" id="PS00154">
    <property type="entry name" value="ATPASE_E1_E2"/>
    <property type="match status" value="1"/>
</dbReference>
<feature type="domain" description="HMA" evidence="16">
    <location>
        <begin position="198"/>
        <end position="264"/>
    </location>
</feature>
<dbReference type="NCBIfam" id="TIGR01525">
    <property type="entry name" value="ATPase-IB_hvy"/>
    <property type="match status" value="1"/>
</dbReference>
<dbReference type="FunFam" id="2.70.150.10:FF:000002">
    <property type="entry name" value="Copper-transporting ATPase 1, putative"/>
    <property type="match status" value="1"/>
</dbReference>
<dbReference type="FunFam" id="3.30.70.100:FF:000043">
    <property type="entry name" value="Copper-transporting ATPase 2"/>
    <property type="match status" value="1"/>
</dbReference>
<keyword evidence="8 15" id="KW-0067">ATP-binding</keyword>
<feature type="domain" description="HMA" evidence="16">
    <location>
        <begin position="42"/>
        <end position="108"/>
    </location>
</feature>
<dbReference type="InterPro" id="IPR006121">
    <property type="entry name" value="HMA_dom"/>
</dbReference>
<evidence type="ECO:0000256" key="13">
    <source>
        <dbReference type="ARBA" id="ARBA00023136"/>
    </source>
</evidence>
<keyword evidence="10 15" id="KW-1133">Transmembrane helix</keyword>
<evidence type="ECO:0000256" key="7">
    <source>
        <dbReference type="ARBA" id="ARBA00022741"/>
    </source>
</evidence>
<evidence type="ECO:0000259" key="16">
    <source>
        <dbReference type="PROSITE" id="PS50846"/>
    </source>
</evidence>
<dbReference type="Gene3D" id="2.70.150.10">
    <property type="entry name" value="Calcium-transporting ATPase, cytoplasmic transduction domain A"/>
    <property type="match status" value="1"/>
</dbReference>
<dbReference type="SUPFAM" id="SSF81665">
    <property type="entry name" value="Calcium ATPase, transmembrane domain M"/>
    <property type="match status" value="1"/>
</dbReference>
<keyword evidence="13 15" id="KW-0472">Membrane</keyword>
<dbReference type="SFLD" id="SFLDF00027">
    <property type="entry name" value="p-type_atpase"/>
    <property type="match status" value="1"/>
</dbReference>
<feature type="transmembrane region" description="Helical" evidence="15">
    <location>
        <begin position="482"/>
        <end position="500"/>
    </location>
</feature>
<evidence type="ECO:0000313" key="18">
    <source>
        <dbReference type="Proteomes" id="UP000789706"/>
    </source>
</evidence>
<organism evidence="17 18">
    <name type="scientific">Diversispora eburnea</name>
    <dbReference type="NCBI Taxonomy" id="1213867"/>
    <lineage>
        <taxon>Eukaryota</taxon>
        <taxon>Fungi</taxon>
        <taxon>Fungi incertae sedis</taxon>
        <taxon>Mucoromycota</taxon>
        <taxon>Glomeromycotina</taxon>
        <taxon>Glomeromycetes</taxon>
        <taxon>Diversisporales</taxon>
        <taxon>Diversisporaceae</taxon>
        <taxon>Diversispora</taxon>
    </lineage>
</organism>
<dbReference type="InterPro" id="IPR023299">
    <property type="entry name" value="ATPase_P-typ_cyto_dom_N"/>
</dbReference>
<keyword evidence="6" id="KW-0677">Repeat</keyword>
<keyword evidence="7 15" id="KW-0547">Nucleotide-binding</keyword>
<keyword evidence="9" id="KW-1278">Translocase</keyword>
<dbReference type="InterPro" id="IPR036163">
    <property type="entry name" value="HMA_dom_sf"/>
</dbReference>
<dbReference type="InterPro" id="IPR044492">
    <property type="entry name" value="P_typ_ATPase_HD_dom"/>
</dbReference>
<dbReference type="InterPro" id="IPR008250">
    <property type="entry name" value="ATPase_P-typ_transduc_dom_A_sf"/>
</dbReference>
<dbReference type="Pfam" id="PF00403">
    <property type="entry name" value="HMA"/>
    <property type="match status" value="5"/>
</dbReference>
<dbReference type="CDD" id="cd02094">
    <property type="entry name" value="P-type_ATPase_Cu-like"/>
    <property type="match status" value="1"/>
</dbReference>
<dbReference type="Pfam" id="PF00122">
    <property type="entry name" value="E1-E2_ATPase"/>
    <property type="match status" value="1"/>
</dbReference>
<dbReference type="PANTHER" id="PTHR46594:SF4">
    <property type="entry name" value="P-TYPE CATION-TRANSPORTING ATPASE"/>
    <property type="match status" value="1"/>
</dbReference>
<evidence type="ECO:0000256" key="8">
    <source>
        <dbReference type="ARBA" id="ARBA00022840"/>
    </source>
</evidence>
<name>A0A9N8VB67_9GLOM</name>
<evidence type="ECO:0000256" key="5">
    <source>
        <dbReference type="ARBA" id="ARBA00022723"/>
    </source>
</evidence>
<dbReference type="SFLD" id="SFLDS00003">
    <property type="entry name" value="Haloacid_Dehalogenase"/>
    <property type="match status" value="1"/>
</dbReference>
<keyword evidence="11" id="KW-0186">Copper</keyword>
<dbReference type="NCBIfam" id="TIGR01494">
    <property type="entry name" value="ATPase_P-type"/>
    <property type="match status" value="2"/>
</dbReference>
<feature type="domain" description="HMA" evidence="16">
    <location>
        <begin position="122"/>
        <end position="188"/>
    </location>
</feature>
<dbReference type="InterPro" id="IPR036412">
    <property type="entry name" value="HAD-like_sf"/>
</dbReference>
<dbReference type="NCBIfam" id="TIGR00003">
    <property type="entry name" value="copper ion binding protein"/>
    <property type="match status" value="4"/>
</dbReference>
<evidence type="ECO:0000256" key="12">
    <source>
        <dbReference type="ARBA" id="ARBA00023065"/>
    </source>
</evidence>
<proteinExistence type="inferred from homology"/>
<feature type="transmembrane region" description="Helical" evidence="15">
    <location>
        <begin position="742"/>
        <end position="764"/>
    </location>
</feature>
<dbReference type="SUPFAM" id="SSF56784">
    <property type="entry name" value="HAD-like"/>
    <property type="match status" value="1"/>
</dbReference>